<dbReference type="InterPro" id="IPR000219">
    <property type="entry name" value="DH_dom"/>
</dbReference>
<feature type="region of interest" description="Disordered" evidence="1">
    <location>
        <begin position="368"/>
        <end position="502"/>
    </location>
</feature>
<feature type="compositionally biased region" description="Low complexity" evidence="1">
    <location>
        <begin position="679"/>
        <end position="689"/>
    </location>
</feature>
<feature type="region of interest" description="Disordered" evidence="1">
    <location>
        <begin position="677"/>
        <end position="1008"/>
    </location>
</feature>
<dbReference type="PANTHER" id="PTHR45924:SF2">
    <property type="entry name" value="FI17866P1"/>
    <property type="match status" value="1"/>
</dbReference>
<evidence type="ECO:0000313" key="4">
    <source>
        <dbReference type="Proteomes" id="UP000053664"/>
    </source>
</evidence>
<dbReference type="eggNOG" id="ENOG502QRIS">
    <property type="taxonomic scope" value="Eukaryota"/>
</dbReference>
<feature type="compositionally biased region" description="Low complexity" evidence="1">
    <location>
        <begin position="836"/>
        <end position="848"/>
    </location>
</feature>
<feature type="compositionally biased region" description="Basic and acidic residues" evidence="1">
    <location>
        <begin position="943"/>
        <end position="952"/>
    </location>
</feature>
<reference evidence="3 4" key="1">
    <citation type="journal article" date="2013" name="Plant Cell">
        <title>The transition from a phytopathogenic smut ancestor to an anamorphic biocontrol agent deciphered by comparative whole-genome analysis.</title>
        <authorList>
            <person name="Lefebvre F."/>
            <person name="Joly D.L."/>
            <person name="Labbe C."/>
            <person name="Teichmann B."/>
            <person name="Linning R."/>
            <person name="Belzile F."/>
            <person name="Bakkeren G."/>
            <person name="Belanger R.R."/>
        </authorList>
    </citation>
    <scope>NUCLEOTIDE SEQUENCE [LARGE SCALE GENOMIC DNA]</scope>
    <source>
        <strain evidence="3 4">PF-1</strain>
    </source>
</reference>
<dbReference type="SUPFAM" id="SSF48065">
    <property type="entry name" value="DBL homology domain (DH-domain)"/>
    <property type="match status" value="1"/>
</dbReference>
<dbReference type="GeneID" id="19317190"/>
<feature type="compositionally biased region" description="Low complexity" evidence="1">
    <location>
        <begin position="421"/>
        <end position="436"/>
    </location>
</feature>
<protein>
    <recommendedName>
        <fullName evidence="2">DH domain-containing protein</fullName>
    </recommendedName>
</protein>
<dbReference type="GO" id="GO:0031267">
    <property type="term" value="F:small GTPase binding"/>
    <property type="evidence" value="ECO:0007669"/>
    <property type="project" value="TreeGrafter"/>
</dbReference>
<dbReference type="InterPro" id="IPR035899">
    <property type="entry name" value="DBL_dom_sf"/>
</dbReference>
<accession>A0A061HA29</accession>
<dbReference type="PROSITE" id="PS50010">
    <property type="entry name" value="DH_2"/>
    <property type="match status" value="1"/>
</dbReference>
<feature type="compositionally biased region" description="Gly residues" evidence="1">
    <location>
        <begin position="123"/>
        <end position="159"/>
    </location>
</feature>
<dbReference type="RefSeq" id="XP_007878786.1">
    <property type="nucleotide sequence ID" value="XM_007880595.1"/>
</dbReference>
<gene>
    <name evidence="3" type="ORF">PFL1_03079</name>
</gene>
<organism evidence="3 4">
    <name type="scientific">Pseudozyma flocculosa PF-1</name>
    <dbReference type="NCBI Taxonomy" id="1277687"/>
    <lineage>
        <taxon>Eukaryota</taxon>
        <taxon>Fungi</taxon>
        <taxon>Dikarya</taxon>
        <taxon>Basidiomycota</taxon>
        <taxon>Ustilaginomycotina</taxon>
        <taxon>Ustilaginomycetes</taxon>
        <taxon>Ustilaginales</taxon>
        <taxon>Ustilaginaceae</taxon>
        <taxon>Pseudozyma</taxon>
    </lineage>
</organism>
<feature type="compositionally biased region" description="Low complexity" evidence="1">
    <location>
        <begin position="954"/>
        <end position="967"/>
    </location>
</feature>
<dbReference type="Gene3D" id="1.20.900.10">
    <property type="entry name" value="Dbl homology (DH) domain"/>
    <property type="match status" value="1"/>
</dbReference>
<feature type="region of interest" description="Disordered" evidence="1">
    <location>
        <begin position="1"/>
        <end position="68"/>
    </location>
</feature>
<dbReference type="Pfam" id="PF00621">
    <property type="entry name" value="RhoGEF"/>
    <property type="match status" value="1"/>
</dbReference>
<feature type="compositionally biased region" description="Pro residues" evidence="1">
    <location>
        <begin position="892"/>
        <end position="901"/>
    </location>
</feature>
<dbReference type="PANTHER" id="PTHR45924">
    <property type="entry name" value="FI17866P1"/>
    <property type="match status" value="1"/>
</dbReference>
<feature type="compositionally biased region" description="Gly residues" evidence="1">
    <location>
        <begin position="821"/>
        <end position="832"/>
    </location>
</feature>
<feature type="compositionally biased region" description="Polar residues" evidence="1">
    <location>
        <begin position="474"/>
        <end position="488"/>
    </location>
</feature>
<dbReference type="KEGG" id="pfp:PFL1_03079"/>
<proteinExistence type="predicted"/>
<evidence type="ECO:0000256" key="1">
    <source>
        <dbReference type="SAM" id="MobiDB-lite"/>
    </source>
</evidence>
<feature type="compositionally biased region" description="Pro residues" evidence="1">
    <location>
        <begin position="849"/>
        <end position="864"/>
    </location>
</feature>
<sequence length="1118" mass="116141">MDGGGLQLLPSAGPSPPFVAGPRRAISSASTYARPRPGPRPPRPFHCGGPGVRSSAATTSLSHLPSGPTAGGLSFQDFDLGTFLGTHLSDLNGGSAPSVGGGFDDGSFGSSFGGGSSSPAGSRNGGGGANGGSGGAPGGNGFNGGGAGGSGSGGSGGDGQDADRAKKVNPLVDLMESESAYVSELSKIIKTVAAAWSRANFPPPELDAMFRCTEAIYRVNRSFLKALKEIGPNPSSPKALGDLLMRWIDDLEAPYTRFCESYLADFDSWPKVQSNPRLAELLGEISGATKADGTPVVFSDRRRDPNEPWTLDMLFALPHIRLKYYKKLYSRLLKSTQPGRSDHKLLVGANAKLDDLLDKSKRRLAMSVLDEAGGGRGSLDGSLSESNTTAETSPRGRGSSATSASEGNGPLSPSHKPFAFASKGLSPAGSPSSGALRHVGDTGPPTPLAAERRLEGGSTSASPSRPDFSRHNSSEAASSVDAVTSQVRSMAGPSKTDSMSQPIEALEGRLDTSRTLDIFTMKPKKCQLQMRPPNLPFERSLRKSADVVIHLTPSSGGGEIAIRRAHIFLLTDLFLVCERMTPSERAERSSGPGPSPDMWLLYPPLAGKHLRVADLGGQGNVLAITILKKERLIVSTESREAKEDWISHLEECQRFAGSMGLKVKTSSSLAPIANGATGSALPSPALSPSISVTPSTQEGPTNGQPPPPNINVPASPHSPVASGLGRHTSFNSVASFPKEAPSGSPDLRIPPLNSPGSYGSPRSPSPSQFAGPSPSYSAFGARPSGPLPGGSAIRPAGLMSPTPTLSPDNSPNFGPTRLGQGPNGPVGPGGYPSMGRPPMMANAPNGMAGPPPPRPPYGPGPPPQHANGTSPRGGPSPTPGGRAGMPNGSMMRPPPPPPPPADGKGWSPSPGLGAPPGHSREPLRRPSAPNLRDASRASSSNGHSDDGAEHSRSFGRSRSVSSFGSSSAPRLPSEMMKTGMPTPNGGEDPSPPSSPTRKNRGPTRSTVSAQMRCKIYLKQSHAQWKSLGNARLKLYHILPDDYKQLVVENDRKTLISTIVLSDGVERVGKVGVAVELSDQGNRTGIVYMLQMRSEESAGGLFGQLLEGSDRTALQTQMR</sequence>
<evidence type="ECO:0000313" key="3">
    <source>
        <dbReference type="EMBL" id="EPQ29324.1"/>
    </source>
</evidence>
<feature type="compositionally biased region" description="Polar residues" evidence="1">
    <location>
        <begin position="690"/>
        <end position="701"/>
    </location>
</feature>
<dbReference type="EMBL" id="KE361631">
    <property type="protein sequence ID" value="EPQ29324.1"/>
    <property type="molecule type" value="Genomic_DNA"/>
</dbReference>
<feature type="region of interest" description="Disordered" evidence="1">
    <location>
        <begin position="110"/>
        <end position="164"/>
    </location>
</feature>
<feature type="compositionally biased region" description="Low complexity" evidence="1">
    <location>
        <begin position="754"/>
        <end position="767"/>
    </location>
</feature>
<dbReference type="GO" id="GO:0005085">
    <property type="term" value="F:guanyl-nucleotide exchange factor activity"/>
    <property type="evidence" value="ECO:0007669"/>
    <property type="project" value="InterPro"/>
</dbReference>
<dbReference type="Proteomes" id="UP000053664">
    <property type="component" value="Unassembled WGS sequence"/>
</dbReference>
<dbReference type="SMART" id="SM00325">
    <property type="entry name" value="RhoGEF"/>
    <property type="match status" value="1"/>
</dbReference>
<feature type="domain" description="DH" evidence="2">
    <location>
        <begin position="166"/>
        <end position="363"/>
    </location>
</feature>
<dbReference type="OrthoDB" id="6244550at2759"/>
<feature type="compositionally biased region" description="Polar residues" evidence="1">
    <location>
        <begin position="801"/>
        <end position="813"/>
    </location>
</feature>
<name>A0A061HA29_9BASI</name>
<dbReference type="HOGENOM" id="CLU_005338_0_0_1"/>
<dbReference type="AlphaFoldDB" id="A0A061HA29"/>
<evidence type="ECO:0000259" key="2">
    <source>
        <dbReference type="PROSITE" id="PS50010"/>
    </source>
</evidence>